<name>A0ABN1PCH0_9PSEU</name>
<evidence type="ECO:0000313" key="2">
    <source>
        <dbReference type="Proteomes" id="UP001499967"/>
    </source>
</evidence>
<dbReference type="PANTHER" id="PTHR23026:SF123">
    <property type="entry name" value="NAD(P)H NITROREDUCTASE RV3131-RELATED"/>
    <property type="match status" value="1"/>
</dbReference>
<keyword evidence="2" id="KW-1185">Reference proteome</keyword>
<organism evidence="1 2">
    <name type="scientific">Pseudonocardia zijingensis</name>
    <dbReference type="NCBI Taxonomy" id="153376"/>
    <lineage>
        <taxon>Bacteria</taxon>
        <taxon>Bacillati</taxon>
        <taxon>Actinomycetota</taxon>
        <taxon>Actinomycetes</taxon>
        <taxon>Pseudonocardiales</taxon>
        <taxon>Pseudonocardiaceae</taxon>
        <taxon>Pseudonocardia</taxon>
    </lineage>
</organism>
<proteinExistence type="predicted"/>
<dbReference type="Gene3D" id="3.40.109.10">
    <property type="entry name" value="NADH Oxidase"/>
    <property type="match status" value="1"/>
</dbReference>
<sequence length="330" mass="34960">MTTTEPDRDTVLSALRLAVRAPSVHNTQPWGWRVEGRFVHLYSDPSRQAVATDPSGRDLVLSCGAALHHLLVALAAAGWGGRVRRLPDPDRPDHLATVEIGPHTTTGADAELAAAIPLRRTDRRPFTSWPVPGELIGGMVALAESQGLTLQAVTDPRQRWRLYQAIAAAAATQDADPAYAAEIGRWSGRSAPAADGVPAANTPITHPVAGRMPMRAFAGPALPEPPRGGEPENAALLLLATPTDTPAGWLRAGEVTSALLLAATRAGLAASPLTQPLEVEDTRAHVRDHVLAAKTHHPQILLRIGWPAPDAGELPATPRRPLDDVVVVAR</sequence>
<evidence type="ECO:0000313" key="1">
    <source>
        <dbReference type="EMBL" id="GAA0926167.1"/>
    </source>
</evidence>
<dbReference type="PANTHER" id="PTHR23026">
    <property type="entry name" value="NADPH NITROREDUCTASE"/>
    <property type="match status" value="1"/>
</dbReference>
<gene>
    <name evidence="1" type="ORF">GCM10009559_11190</name>
</gene>
<dbReference type="InterPro" id="IPR050627">
    <property type="entry name" value="Nitroreductase/BluB"/>
</dbReference>
<protein>
    <submittedName>
        <fullName evidence="1">NAD(P)H nitroreductase</fullName>
    </submittedName>
</protein>
<reference evidence="1 2" key="1">
    <citation type="journal article" date="2019" name="Int. J. Syst. Evol. Microbiol.">
        <title>The Global Catalogue of Microorganisms (GCM) 10K type strain sequencing project: providing services to taxonomists for standard genome sequencing and annotation.</title>
        <authorList>
            <consortium name="The Broad Institute Genomics Platform"/>
            <consortium name="The Broad Institute Genome Sequencing Center for Infectious Disease"/>
            <person name="Wu L."/>
            <person name="Ma J."/>
        </authorList>
    </citation>
    <scope>NUCLEOTIDE SEQUENCE [LARGE SCALE GENOMIC DNA]</scope>
    <source>
        <strain evidence="1 2">JCM 11117</strain>
    </source>
</reference>
<accession>A0ABN1PCH0</accession>
<dbReference type="EMBL" id="BAAAHP010000031">
    <property type="protein sequence ID" value="GAA0926167.1"/>
    <property type="molecule type" value="Genomic_DNA"/>
</dbReference>
<dbReference type="SUPFAM" id="SSF55469">
    <property type="entry name" value="FMN-dependent nitroreductase-like"/>
    <property type="match status" value="2"/>
</dbReference>
<dbReference type="RefSeq" id="WP_343939623.1">
    <property type="nucleotide sequence ID" value="NZ_BAAAHP010000031.1"/>
</dbReference>
<dbReference type="Proteomes" id="UP001499967">
    <property type="component" value="Unassembled WGS sequence"/>
</dbReference>
<dbReference type="NCBIfam" id="NF047509">
    <property type="entry name" value="Rv3131_FMN_oxido"/>
    <property type="match status" value="1"/>
</dbReference>
<dbReference type="InterPro" id="IPR000415">
    <property type="entry name" value="Nitroreductase-like"/>
</dbReference>
<comment type="caution">
    <text evidence="1">The sequence shown here is derived from an EMBL/GenBank/DDBJ whole genome shotgun (WGS) entry which is preliminary data.</text>
</comment>